<protein>
    <submittedName>
        <fullName evidence="7">NAD(P)/FAD-dependent oxidoreductase</fullName>
    </submittedName>
</protein>
<evidence type="ECO:0000256" key="2">
    <source>
        <dbReference type="ARBA" id="ARBA00022729"/>
    </source>
</evidence>
<evidence type="ECO:0000256" key="3">
    <source>
        <dbReference type="ARBA" id="ARBA00022827"/>
    </source>
</evidence>
<proteinExistence type="predicted"/>
<keyword evidence="1" id="KW-0285">Flavoprotein</keyword>
<evidence type="ECO:0000256" key="4">
    <source>
        <dbReference type="ARBA" id="ARBA00022857"/>
    </source>
</evidence>
<dbReference type="RefSeq" id="WP_271020922.1">
    <property type="nucleotide sequence ID" value="NZ_JAQHXR010000001.1"/>
</dbReference>
<keyword evidence="4" id="KW-0521">NADP</keyword>
<evidence type="ECO:0000256" key="6">
    <source>
        <dbReference type="SAM" id="Phobius"/>
    </source>
</evidence>
<keyword evidence="5" id="KW-0520">NAD</keyword>
<dbReference type="PANTHER" id="PTHR46091">
    <property type="entry name" value="BLR7054 PROTEIN"/>
    <property type="match status" value="1"/>
</dbReference>
<dbReference type="InterPro" id="IPR036188">
    <property type="entry name" value="FAD/NAD-bd_sf"/>
</dbReference>
<feature type="transmembrane region" description="Helical" evidence="6">
    <location>
        <begin position="516"/>
        <end position="538"/>
    </location>
</feature>
<comment type="caution">
    <text evidence="7">The sequence shown here is derived from an EMBL/GenBank/DDBJ whole genome shotgun (WGS) entry which is preliminary data.</text>
</comment>
<keyword evidence="3" id="KW-0274">FAD</keyword>
<accession>A0ABT4VD59</accession>
<dbReference type="Gene3D" id="3.50.50.60">
    <property type="entry name" value="FAD/NAD(P)-binding domain"/>
    <property type="match status" value="2"/>
</dbReference>
<keyword evidence="8" id="KW-1185">Reference proteome</keyword>
<sequence>MDTQFDAIIIGSGLGGLSCAATLSKANKKVLVLEQHSLIGGCATCFKRKGMLVDAGLHEMDFGTEKRDMKHAIFKHLGLDKKLYLITLPSAWSIVEQDKPNKILTIPHGNTKEALIAAFPHEKEGIEKYFKKLGFQSFLIRSFPFDMKFIDFFFAPITTLIFFAYNMVRNKSVGEVLDSCIKDPKLKRILNINISYYHHNPFKFIWSYHAIAQNNYYNKGVYIKGGSQKLSDTLSEIVRENGGEVRADSDVVEILCDDKSVKGVKYIDKKTKQEIEVYADTIIANCDPHIVYTKLLKNLTPSEYKKDSRLTEDFTLTSSLISLYMIFDKNLSEIYPNMDYSTFLVDEKYFNRPFDSKNADSANTQIECRDFAFVNYSKIDSGLSDRDDRYLGVGAVYSYYEEWDNLDKVAYKAKKQELQDALVKRLESVYPNIMEHCIHIELATPKTIERYTRTRKGVIYGYDQDKEGFIGRERFKSKSIKNLYFASSFGFPGGGFTGAILGGYRTARKILDPYFYAKRITLCVIFGTAVGIGISALIKMI</sequence>
<dbReference type="EMBL" id="JAQHXR010000001">
    <property type="protein sequence ID" value="MDA3968644.1"/>
    <property type="molecule type" value="Genomic_DNA"/>
</dbReference>
<dbReference type="SUPFAM" id="SSF51905">
    <property type="entry name" value="FAD/NAD(P)-binding domain"/>
    <property type="match status" value="1"/>
</dbReference>
<evidence type="ECO:0000313" key="7">
    <source>
        <dbReference type="EMBL" id="MDA3968644.1"/>
    </source>
</evidence>
<dbReference type="PANTHER" id="PTHR46091:SF3">
    <property type="entry name" value="AMINE OXIDASE DOMAIN-CONTAINING PROTEIN"/>
    <property type="match status" value="1"/>
</dbReference>
<organism evidence="7 8">
    <name type="scientific">Helicobacter ibis</name>
    <dbReference type="NCBI Taxonomy" id="2962633"/>
    <lineage>
        <taxon>Bacteria</taxon>
        <taxon>Pseudomonadati</taxon>
        <taxon>Campylobacterota</taxon>
        <taxon>Epsilonproteobacteria</taxon>
        <taxon>Campylobacterales</taxon>
        <taxon>Helicobacteraceae</taxon>
        <taxon>Helicobacter</taxon>
    </lineage>
</organism>
<dbReference type="InterPro" id="IPR052206">
    <property type="entry name" value="Retinol_saturase"/>
</dbReference>
<evidence type="ECO:0000256" key="5">
    <source>
        <dbReference type="ARBA" id="ARBA00023027"/>
    </source>
</evidence>
<dbReference type="Proteomes" id="UP001210261">
    <property type="component" value="Unassembled WGS sequence"/>
</dbReference>
<gene>
    <name evidence="7" type="ORF">PF021_03020</name>
</gene>
<keyword evidence="6" id="KW-0812">Transmembrane</keyword>
<keyword evidence="6" id="KW-0472">Membrane</keyword>
<reference evidence="7 8" key="1">
    <citation type="submission" date="2023-01" db="EMBL/GenBank/DDBJ databases">
        <title>Description of Helicobacter ibis sp. nov. isolated from faecal droppings of black-faced ibis (Theristicus melanopis).</title>
        <authorList>
            <person name="Lopez-Cantillo M."/>
            <person name="Vidal-Veuthey B."/>
            <person name="Mella A."/>
            <person name="De La Haba R."/>
            <person name="Collado L."/>
        </authorList>
    </citation>
    <scope>NUCLEOTIDE SEQUENCE [LARGE SCALE GENOMIC DNA]</scope>
    <source>
        <strain evidence="7 8">A82</strain>
    </source>
</reference>
<feature type="transmembrane region" description="Helical" evidence="6">
    <location>
        <begin position="149"/>
        <end position="168"/>
    </location>
</feature>
<feature type="transmembrane region" description="Helical" evidence="6">
    <location>
        <begin position="482"/>
        <end position="504"/>
    </location>
</feature>
<keyword evidence="6" id="KW-1133">Transmembrane helix</keyword>
<keyword evidence="2" id="KW-0732">Signal</keyword>
<evidence type="ECO:0000256" key="1">
    <source>
        <dbReference type="ARBA" id="ARBA00022630"/>
    </source>
</evidence>
<evidence type="ECO:0000313" key="8">
    <source>
        <dbReference type="Proteomes" id="UP001210261"/>
    </source>
</evidence>
<dbReference type="Pfam" id="PF13450">
    <property type="entry name" value="NAD_binding_8"/>
    <property type="match status" value="1"/>
</dbReference>
<name>A0ABT4VD59_9HELI</name>